<sequence>MSNINKNLMLESIISPVTCKVNDIITYIIQITVPQGVIAYNIQLNIDYPYELQEVIENTFSLNGTYLSSNPTITNGKIIFPNIDIIDASDEEVVSVYSFKAKILDANLPKNPIINVYNESVDQQISNIYVNWSNNDKVFFNGTVKDTATIYVQLPYINLEYEQRNVTNKENFTTNEIDFNIGDTIEYRIVVINSGKSEATNIVTADRLLTMFKIEPSSFSLNLGNQQFNSSKNEIVWNIPNLEIGQVAIFTFQTQVLPNISLIQNIENYVRGQYTIPPTKVEKFISNSLVINNNGASFNVNVSNKTIVVGSEFQYSITIKIVKGTEITAFKIYDVLPLDQKYIGNLTQTINSSNPISEEPVLSTNDNNQQVIEMPQVTEWGSPGYIKAMENTTIVYTFSVSDDTVNFQYPYYKKKINNCYMTWQADSYSGIQTNKTSTTCNLEVTTPKISILKQQVVVGNANNSYSENEIFVNAGDVVNYKVTISCEGSAPSFNVVITDALQPCFLFNRNVSATMEGSTKVPNVGETGNVVWMIPKISPGEVLEYEYALTVSNTVALDDEYISVSQAVYYSSLSNSSMFTCQSNQLLIIINGLNVIYKCNESVMYFGQNTKYIINIDIPKGITVYNLKVSCLLVEGYRYVKGSWTSSLTSKGTPIVTQEGILQYVEPTNELSGKGNGITITYTYEINLTSFPFPAPYTQLQDNVCNVTWLNTSDTHLINTTLASCLVRINGSNINCIKSQRNVTKGQTQFTQKPLSNIDIGDKIDYQLTINNNGHATAYNVSVTDSLPLQYVGAEPYGISESNNNISWHVGNMNIKQQESLIVHCIVPSSYKKGTQLFNTFYCTFSNAQGSSMEGENASNSVGIEVNIPTITGYFKSEVIDTSSQVGVTYTEVQATTVIVGQQVTYYIEVQIPANTVIYNAKITSTLTGNEKYTPNSFKGNGVLVSASDQEVVIKLGNVISGGEEGLTLTSYYDITILQPSSSNQYQQSFLSQQCTLNWDVNAQGVSGSPITTENYLISTSLILELQFTQGLTMNNLTTNLLTITNVGEEVYYQIQITNKSTSPMYNVEVYNNFNSTIKVQNITGIEIESVGGVVPTENFILVRPLGNSVIDGMIPVLNGGEVIIITFLCKVLGPVVPGQIVQNNISSYYSTSLTSLYGVQFGVVKSNILEYIVPADIVKINLVPSSSTIEIGNVLTYNLQILIPQGLQLFNCIVNDILPLGQQYLNDITPNTMLATEENRNIKKTKLLEQALVNTLQEKKILNYKYNVMVNQTEVLGMLQKGEVVQTNIVTMNWASSAIELSNLQVEASCTVNVIQPYITIGLQQCFSENGNVFLDEKLEVKPLEFLNFRINIENLGSAPAYNLNVNCDLDKYIKYIDTVIVKEGNLTFNLVNNIVNWDIDILYIGQILSATFKVQMQENVPAAYVCKNLVSVNFATATLQNTKRYNVAGNLVEEQYPYIRVTKTASPMSPTVGNKIMYKINVQIPQGISFYNLQVCDVLPVGQNYDNDTVPMVNGKPTGVTVNGQKICFEAIENMAISSSETNFNFTITAILQKKEETDINNIQNNLTYVGWYRNSQLTQPVVPQQSNININIIDNLVVIKKYQRNYNLSNSFTESIIYASTNDIIQYKIEVVNNSNDIIDNIEVEDTLNSNLEILSIQQISIGQIDLNLAKTGLIKWNGITSLAPQSTIQAIYTAKILNFNNSNVIQNQAIENIISSSGSTVSNNIYSNIVKVKNLNTLFSFVPSKNNYVTSTKANSYGVLGCKGNITYILTNVSNPIQSFILEIDPIPMNYNIFINGVFVQEVYANTNLNSQLQALSEVGDGRSVYITLNYKINNNLDTGNPIQFNITARAVRTNNFITINSSIYWGKVLVDLKYSSKEYFKNPNMYSINYEVIVTITKNTTVYDLQLEAFYSPSCILEDSKINGNKVQVSNIPGGIIYPTILEQNATNQDIKLTFSYTVLQYKNTPLSVGQLEQGWVNLSIRTSQNIESKCVFTVYASSTKNQEKLECLYINNVLGKCAKYYKYENVLLPQVTGYKFKNIIFANPVIKQGTLTISNNSCGLNFKTISYSFTVPYTIIYEMQGCSSVKTSTKVGVLPSRNIQSVVYVGDNVITQSNIITGVEVQCTDYNTSYTEANVCLAIITYSVSKKGVLIKNQERQEVLKCCTNCNNTNNDKQLN</sequence>
<accession>A0ABU0JTJ4</accession>
<dbReference type="InterPro" id="IPR051172">
    <property type="entry name" value="Chlamydia_OmcB"/>
</dbReference>
<keyword evidence="3" id="KW-1185">Reference proteome</keyword>
<evidence type="ECO:0000313" key="2">
    <source>
        <dbReference type="EMBL" id="MDQ0479468.1"/>
    </source>
</evidence>
<feature type="domain" description="DUF11" evidence="1">
    <location>
        <begin position="175"/>
        <end position="265"/>
    </location>
</feature>
<dbReference type="InterPro" id="IPR047589">
    <property type="entry name" value="DUF11_rpt"/>
</dbReference>
<gene>
    <name evidence="2" type="ORF">QOZ93_001209</name>
</gene>
<organism evidence="2 3">
    <name type="scientific">Hathewaya limosa</name>
    <name type="common">Clostridium limosum</name>
    <dbReference type="NCBI Taxonomy" id="1536"/>
    <lineage>
        <taxon>Bacteria</taxon>
        <taxon>Bacillati</taxon>
        <taxon>Bacillota</taxon>
        <taxon>Clostridia</taxon>
        <taxon>Eubacteriales</taxon>
        <taxon>Clostridiaceae</taxon>
        <taxon>Hathewaya</taxon>
    </lineage>
</organism>
<comment type="caution">
    <text evidence="2">The sequence shown here is derived from an EMBL/GenBank/DDBJ whole genome shotgun (WGS) entry which is preliminary data.</text>
</comment>
<dbReference type="RefSeq" id="WP_307355505.1">
    <property type="nucleotide sequence ID" value="NZ_BAAACJ010000017.1"/>
</dbReference>
<reference evidence="2 3" key="1">
    <citation type="submission" date="2023-07" db="EMBL/GenBank/DDBJ databases">
        <title>Genomic Encyclopedia of Type Strains, Phase IV (KMG-IV): sequencing the most valuable type-strain genomes for metagenomic binning, comparative biology and taxonomic classification.</title>
        <authorList>
            <person name="Goeker M."/>
        </authorList>
    </citation>
    <scope>NUCLEOTIDE SEQUENCE [LARGE SCALE GENOMIC DNA]</scope>
    <source>
        <strain evidence="2 3">DSM 1400</strain>
    </source>
</reference>
<feature type="domain" description="DUF11" evidence="1">
    <location>
        <begin position="757"/>
        <end position="846"/>
    </location>
</feature>
<feature type="domain" description="DUF11" evidence="1">
    <location>
        <begin position="1624"/>
        <end position="1728"/>
    </location>
</feature>
<dbReference type="Pfam" id="PF01345">
    <property type="entry name" value="DUF11"/>
    <property type="match status" value="3"/>
</dbReference>
<dbReference type="Proteomes" id="UP001224418">
    <property type="component" value="Unassembled WGS sequence"/>
</dbReference>
<dbReference type="EMBL" id="JAUSWN010000008">
    <property type="protein sequence ID" value="MDQ0479468.1"/>
    <property type="molecule type" value="Genomic_DNA"/>
</dbReference>
<evidence type="ECO:0000313" key="3">
    <source>
        <dbReference type="Proteomes" id="UP001224418"/>
    </source>
</evidence>
<dbReference type="PANTHER" id="PTHR34819:SF3">
    <property type="entry name" value="CELL SURFACE PROTEIN"/>
    <property type="match status" value="1"/>
</dbReference>
<evidence type="ECO:0000259" key="1">
    <source>
        <dbReference type="Pfam" id="PF01345"/>
    </source>
</evidence>
<name>A0ABU0JTJ4_HATLI</name>
<protein>
    <submittedName>
        <fullName evidence="2">Repeat protein (TIGR01451 family)</fullName>
    </submittedName>
</protein>
<dbReference type="InterPro" id="IPR001434">
    <property type="entry name" value="OmcB-like_DUF11"/>
</dbReference>
<proteinExistence type="predicted"/>
<dbReference type="NCBIfam" id="TIGR01451">
    <property type="entry name" value="B_ant_repeat"/>
    <property type="match status" value="4"/>
</dbReference>
<dbReference type="PANTHER" id="PTHR34819">
    <property type="entry name" value="LARGE CYSTEINE-RICH PERIPLASMIC PROTEIN OMCB"/>
    <property type="match status" value="1"/>
</dbReference>